<feature type="compositionally biased region" description="Low complexity" evidence="1">
    <location>
        <begin position="324"/>
        <end position="338"/>
    </location>
</feature>
<sequence length="696" mass="68900">MGTSLPPPQGASGPSADTAAAAPAFRRVGFDIPVAGVAAVEQPPVSSPTSPSSGGASPAKSLLSRIFNPADLAAGSMPPGPPFADGGGGAGGGGRRASLPPQQPYPSSMHPSADCSSLHLAQPLVSQLGAAGALATAPTTAGSSHGSHGTDSGAGLASGEGSLRQQPSPSRQSEDFFPVAGWKAPPSGAGPPRNKAALASGALAATSAGAHASEPPPVVAPPTRLSRRHSLWGTLGSIAGRPGAAAGSNAPADPSLPERQPPTPLLGFDGLPDRSLVDHQQHPESHGPPQQGKQQGKQHPAEQSMASVAGGEVALTDAAPDLTPVSSPRGVPPVLRSPRSPPASPQSARKMAAATPAVAISGPACVLFDGEGCQLLFAEVPAPAAPAQRPPPPPATMAVADISVPTAPSSPSVGPAAGARRVVTLDKTGRAVPPTVVRVQDPASAGAGMNAGGGGGGLNAWAAALRRSLLSVTPVERDPPPGGAVPPSPRTPGGGAGSTTDPALLITPLALGLCPEDDLYLAGGGPMAAGTAGSGMATAGESSPLSPLGSVLDRLKPLSGHMLTQQGGAAPHAGALAGTQRSPSSPPPEAEMSFFFPPAGAGPSSSRGGTAATGIGPAAPPESSPSWSRMLEQNASFKERSVGSLVPVDRVPSFGEDLPQHYPHLQQQQQQQPPPPPHQTSDRLAKKMLRGRFNDF</sequence>
<feature type="compositionally biased region" description="Low complexity" evidence="1">
    <location>
        <begin position="567"/>
        <end position="578"/>
    </location>
</feature>
<feature type="compositionally biased region" description="Low complexity" evidence="1">
    <location>
        <begin position="287"/>
        <end position="298"/>
    </location>
</feature>
<feature type="compositionally biased region" description="Low complexity" evidence="1">
    <location>
        <begin position="10"/>
        <end position="20"/>
    </location>
</feature>
<organism evidence="2">
    <name type="scientific">Fonticula alba</name>
    <name type="common">Slime mold</name>
    <dbReference type="NCBI Taxonomy" id="691883"/>
    <lineage>
        <taxon>Eukaryota</taxon>
        <taxon>Rotosphaerida</taxon>
        <taxon>Fonticulaceae</taxon>
        <taxon>Fonticula</taxon>
    </lineage>
</organism>
<accession>A0A058ZAY3</accession>
<dbReference type="RefSeq" id="XP_009494219.1">
    <property type="nucleotide sequence ID" value="XM_009495944.1"/>
</dbReference>
<feature type="region of interest" description="Disordered" evidence="1">
    <location>
        <begin position="473"/>
        <end position="502"/>
    </location>
</feature>
<feature type="compositionally biased region" description="Low complexity" evidence="1">
    <location>
        <begin position="590"/>
        <end position="617"/>
    </location>
</feature>
<feature type="compositionally biased region" description="Pro residues" evidence="1">
    <location>
        <begin position="480"/>
        <end position="490"/>
    </location>
</feature>
<feature type="region of interest" description="Disordered" evidence="1">
    <location>
        <begin position="1"/>
        <end position="20"/>
    </location>
</feature>
<dbReference type="OMA" id="HFAISDG"/>
<dbReference type="GeneID" id="20526768"/>
<feature type="compositionally biased region" description="Gly residues" evidence="1">
    <location>
        <begin position="85"/>
        <end position="95"/>
    </location>
</feature>
<feature type="region of interest" description="Disordered" evidence="1">
    <location>
        <begin position="531"/>
        <end position="696"/>
    </location>
</feature>
<evidence type="ECO:0000313" key="2">
    <source>
        <dbReference type="EMBL" id="KCV71096.1"/>
    </source>
</evidence>
<protein>
    <submittedName>
        <fullName evidence="2">Uncharacterized protein</fullName>
    </submittedName>
</protein>
<evidence type="ECO:0000256" key="1">
    <source>
        <dbReference type="SAM" id="MobiDB-lite"/>
    </source>
</evidence>
<feature type="region of interest" description="Disordered" evidence="1">
    <location>
        <begin position="130"/>
        <end position="350"/>
    </location>
</feature>
<feature type="compositionally biased region" description="Low complexity" evidence="1">
    <location>
        <begin position="660"/>
        <end position="671"/>
    </location>
</feature>
<feature type="compositionally biased region" description="Low complexity" evidence="1">
    <location>
        <begin position="531"/>
        <end position="540"/>
    </location>
</feature>
<proteinExistence type="predicted"/>
<feature type="compositionally biased region" description="Low complexity" evidence="1">
    <location>
        <begin position="196"/>
        <end position="213"/>
    </location>
</feature>
<feature type="compositionally biased region" description="Low complexity" evidence="1">
    <location>
        <begin position="130"/>
        <end position="171"/>
    </location>
</feature>
<gene>
    <name evidence="2" type="ORF">H696_02043</name>
</gene>
<dbReference type="AlphaFoldDB" id="A0A058ZAY3"/>
<reference evidence="2" key="1">
    <citation type="submission" date="2013-04" db="EMBL/GenBank/DDBJ databases">
        <title>The Genome Sequence of Fonticula alba ATCC 38817.</title>
        <authorList>
            <consortium name="The Broad Institute Genomics Platform"/>
            <person name="Russ C."/>
            <person name="Cuomo C."/>
            <person name="Burger G."/>
            <person name="Gray M.W."/>
            <person name="Holland P.W.H."/>
            <person name="King N."/>
            <person name="Lang F.B.F."/>
            <person name="Roger A.J."/>
            <person name="Ruiz-Trillo I."/>
            <person name="Brown M."/>
            <person name="Walker B."/>
            <person name="Young S."/>
            <person name="Zeng Q."/>
            <person name="Gargeya S."/>
            <person name="Fitzgerald M."/>
            <person name="Haas B."/>
            <person name="Abouelleil A."/>
            <person name="Allen A.W."/>
            <person name="Alvarado L."/>
            <person name="Arachchi H.M."/>
            <person name="Berlin A.M."/>
            <person name="Chapman S.B."/>
            <person name="Gainer-Dewar J."/>
            <person name="Goldberg J."/>
            <person name="Griggs A."/>
            <person name="Gujja S."/>
            <person name="Hansen M."/>
            <person name="Howarth C."/>
            <person name="Imamovic A."/>
            <person name="Ireland A."/>
            <person name="Larimer J."/>
            <person name="McCowan C."/>
            <person name="Murphy C."/>
            <person name="Pearson M."/>
            <person name="Poon T.W."/>
            <person name="Priest M."/>
            <person name="Roberts A."/>
            <person name="Saif S."/>
            <person name="Shea T."/>
            <person name="Sisk P."/>
            <person name="Sykes S."/>
            <person name="Wortman J."/>
            <person name="Nusbaum C."/>
            <person name="Birren B."/>
        </authorList>
    </citation>
    <scope>NUCLEOTIDE SEQUENCE [LARGE SCALE GENOMIC DNA]</scope>
    <source>
        <strain evidence="2">ATCC 38817</strain>
    </source>
</reference>
<keyword evidence="3" id="KW-1185">Reference proteome</keyword>
<dbReference type="Proteomes" id="UP000030693">
    <property type="component" value="Unassembled WGS sequence"/>
</dbReference>
<feature type="compositionally biased region" description="Basic and acidic residues" evidence="1">
    <location>
        <begin position="271"/>
        <end position="285"/>
    </location>
</feature>
<feature type="compositionally biased region" description="Low complexity" evidence="1">
    <location>
        <begin position="43"/>
        <end position="64"/>
    </location>
</feature>
<dbReference type="EMBL" id="KB932203">
    <property type="protein sequence ID" value="KCV71096.1"/>
    <property type="molecule type" value="Genomic_DNA"/>
</dbReference>
<name>A0A058ZAY3_FONAL</name>
<feature type="region of interest" description="Disordered" evidence="1">
    <location>
        <begin position="41"/>
        <end position="118"/>
    </location>
</feature>
<evidence type="ECO:0000313" key="3">
    <source>
        <dbReference type="Proteomes" id="UP000030693"/>
    </source>
</evidence>